<feature type="compositionally biased region" description="Low complexity" evidence="1">
    <location>
        <begin position="242"/>
        <end position="254"/>
    </location>
</feature>
<feature type="compositionally biased region" description="Polar residues" evidence="1">
    <location>
        <begin position="1"/>
        <end position="14"/>
    </location>
</feature>
<gene>
    <name evidence="2" type="ORF">VM1G_00877</name>
</gene>
<organism evidence="2 3">
    <name type="scientific">Cytospora mali</name>
    <name type="common">Apple Valsa canker fungus</name>
    <name type="synonym">Valsa mali</name>
    <dbReference type="NCBI Taxonomy" id="578113"/>
    <lineage>
        <taxon>Eukaryota</taxon>
        <taxon>Fungi</taxon>
        <taxon>Dikarya</taxon>
        <taxon>Ascomycota</taxon>
        <taxon>Pezizomycotina</taxon>
        <taxon>Sordariomycetes</taxon>
        <taxon>Sordariomycetidae</taxon>
        <taxon>Diaporthales</taxon>
        <taxon>Cytosporaceae</taxon>
        <taxon>Cytospora</taxon>
    </lineage>
</organism>
<dbReference type="EMBL" id="CM003098">
    <property type="protein sequence ID" value="KUI64517.1"/>
    <property type="molecule type" value="Genomic_DNA"/>
</dbReference>
<dbReference type="InterPro" id="IPR022190">
    <property type="entry name" value="DUF3716"/>
</dbReference>
<feature type="compositionally biased region" description="Polar residues" evidence="1">
    <location>
        <begin position="205"/>
        <end position="216"/>
    </location>
</feature>
<dbReference type="OrthoDB" id="4174112at2759"/>
<name>A0A194VKJ7_CYTMA</name>
<accession>A0A194VKJ7</accession>
<proteinExistence type="predicted"/>
<feature type="compositionally biased region" description="Basic and acidic residues" evidence="1">
    <location>
        <begin position="87"/>
        <end position="96"/>
    </location>
</feature>
<keyword evidence="3" id="KW-1185">Reference proteome</keyword>
<feature type="compositionally biased region" description="Gly residues" evidence="1">
    <location>
        <begin position="467"/>
        <end position="483"/>
    </location>
</feature>
<feature type="compositionally biased region" description="Basic and acidic residues" evidence="1">
    <location>
        <begin position="110"/>
        <end position="121"/>
    </location>
</feature>
<evidence type="ECO:0000313" key="2">
    <source>
        <dbReference type="EMBL" id="KUI64517.1"/>
    </source>
</evidence>
<dbReference type="Pfam" id="PF12511">
    <property type="entry name" value="DUF3716"/>
    <property type="match status" value="1"/>
</dbReference>
<feature type="region of interest" description="Disordered" evidence="1">
    <location>
        <begin position="172"/>
        <end position="264"/>
    </location>
</feature>
<sequence>MIRRPNTNKVTKATTLRRPPNRRIDEDQLAAHFEGNEEEHALYRAAAAVASGDSHGEVEEAVMDDGADVSFKNEPIQDDGDAEGDIEAEHEPDHEHHHPHQHHHGQLGQHGHDGRVDDVMDHGMPMAPMSAEPHHHHHHHHQPHAHPHHSQHQQAIDDILGTGSMSYAQAAAAATAADLQPPPPPQPNVGPTISAPQPLVAATDFQPTPSTSSHSAQQQVPPQLQQQQQQQQQHAPPPAPLPSQQQQQQQQPQPKTTEQMAQESGYAGFKVDSAFAKRMARDPGQRLAEQRRHGQDLNLVRRSNVEALFAQIAGTEAQHPCAHCRKGQGPWTVCVVYSGQMMGSCANCWFNASGSRCSFHEKSQPVQPAQHPYAAVPVPVPVAGDQQQGGAGAFVGGSPAQLQAAQFWQMPAVTFSSDAGVKQTVLNALTTVRAADRYQRALIEVDVAAKQLALKIVHAEELAAGAGGGGGGGVGIGGVGDGGGVDEDEHGRQDSHYESPAPGGDMPEDGDS</sequence>
<protein>
    <submittedName>
        <fullName evidence="2">Uncharacterized protein</fullName>
    </submittedName>
</protein>
<reference evidence="2" key="1">
    <citation type="submission" date="2014-12" db="EMBL/GenBank/DDBJ databases">
        <title>Genome Sequence of Valsa Canker Pathogens Uncovers a Specific Adaption of Colonization on Woody Bark.</title>
        <authorList>
            <person name="Yin Z."/>
            <person name="Liu H."/>
            <person name="Gao X."/>
            <person name="Li Z."/>
            <person name="Song N."/>
            <person name="Ke X."/>
            <person name="Dai Q."/>
            <person name="Wu Y."/>
            <person name="Sun Y."/>
            <person name="Xu J.-R."/>
            <person name="Kang Z.K."/>
            <person name="Wang L."/>
            <person name="Huang L."/>
        </authorList>
    </citation>
    <scope>NUCLEOTIDE SEQUENCE [LARGE SCALE GENOMIC DNA]</scope>
    <source>
        <strain evidence="2">03-8</strain>
    </source>
</reference>
<feature type="compositionally biased region" description="Acidic residues" evidence="1">
    <location>
        <begin position="76"/>
        <end position="86"/>
    </location>
</feature>
<feature type="compositionally biased region" description="Basic residues" evidence="1">
    <location>
        <begin position="134"/>
        <end position="151"/>
    </location>
</feature>
<feature type="region of interest" description="Disordered" evidence="1">
    <location>
        <begin position="1"/>
        <end position="25"/>
    </location>
</feature>
<dbReference type="Proteomes" id="UP000078559">
    <property type="component" value="Chromosome 1"/>
</dbReference>
<evidence type="ECO:0000256" key="1">
    <source>
        <dbReference type="SAM" id="MobiDB-lite"/>
    </source>
</evidence>
<feature type="region of interest" description="Disordered" evidence="1">
    <location>
        <begin position="65"/>
        <end position="154"/>
    </location>
</feature>
<evidence type="ECO:0000313" key="3">
    <source>
        <dbReference type="Proteomes" id="UP000078559"/>
    </source>
</evidence>
<feature type="region of interest" description="Disordered" evidence="1">
    <location>
        <begin position="467"/>
        <end position="512"/>
    </location>
</feature>
<dbReference type="AlphaFoldDB" id="A0A194VKJ7"/>
<feature type="compositionally biased region" description="Low complexity" evidence="1">
    <location>
        <begin position="217"/>
        <end position="234"/>
    </location>
</feature>